<gene>
    <name evidence="2" type="ORF">J3U88_32615</name>
</gene>
<keyword evidence="3" id="KW-1185">Reference proteome</keyword>
<sequence>MFRRLSVFWAVWLGLSFGGLFAQDAHNETVWHAWVSARGLAGDGDGRSWTRGDFGKLLVDEGQNGAFAEARFGVERQWHQAFGVSAWGLLRSEANDFGDDWALGEAFARGAFPISNAWRLRYKAGHFFPPSSAAHIDPMWSTPYTLTFSTIDSWIAEEVRHTGLELGFDKEWGNQNSWLLTGSWLRGNDTQGTLLAWRGASHGHRLSGYGEFLPLPAIPSLQPGNLFSLQTDRGTQAYGRELDGNWGWSARTALELGGRFLLQALLSDNRADRELHNGQYAWETRYQHLSLSWDLDPDRNWTLLAEWLDGASGMGERTGAHVQIDFQLWYGLLSLRSPDRHWRFSLRYDDVHIIDRDRLDTAFNPDASDERGDSLTAAIFWEPQRHWRLGLEWLDGDFTHATLDQTPLNLHTGLISVEARYRF</sequence>
<keyword evidence="1" id="KW-0732">Signal</keyword>
<dbReference type="AlphaFoldDB" id="A0A8J7QFQ2"/>
<proteinExistence type="predicted"/>
<dbReference type="RefSeq" id="WP_207863332.1">
    <property type="nucleotide sequence ID" value="NZ_JAFREP010000054.1"/>
</dbReference>
<name>A0A8J7QFQ2_9BACT</name>
<evidence type="ECO:0000313" key="2">
    <source>
        <dbReference type="EMBL" id="MBO1323254.1"/>
    </source>
</evidence>
<comment type="caution">
    <text evidence="2">The sequence shown here is derived from an EMBL/GenBank/DDBJ whole genome shotgun (WGS) entry which is preliminary data.</text>
</comment>
<organism evidence="2 3">
    <name type="scientific">Acanthopleuribacter pedis</name>
    <dbReference type="NCBI Taxonomy" id="442870"/>
    <lineage>
        <taxon>Bacteria</taxon>
        <taxon>Pseudomonadati</taxon>
        <taxon>Acidobacteriota</taxon>
        <taxon>Holophagae</taxon>
        <taxon>Acanthopleuribacterales</taxon>
        <taxon>Acanthopleuribacteraceae</taxon>
        <taxon>Acanthopleuribacter</taxon>
    </lineage>
</organism>
<dbReference type="EMBL" id="JAFREP010000054">
    <property type="protein sequence ID" value="MBO1323254.1"/>
    <property type="molecule type" value="Genomic_DNA"/>
</dbReference>
<evidence type="ECO:0000313" key="3">
    <source>
        <dbReference type="Proteomes" id="UP000664417"/>
    </source>
</evidence>
<evidence type="ECO:0000256" key="1">
    <source>
        <dbReference type="SAM" id="SignalP"/>
    </source>
</evidence>
<accession>A0A8J7QFQ2</accession>
<protein>
    <submittedName>
        <fullName evidence="2">Uncharacterized protein</fullName>
    </submittedName>
</protein>
<feature type="chain" id="PRO_5035187625" evidence="1">
    <location>
        <begin position="23"/>
        <end position="423"/>
    </location>
</feature>
<reference evidence="2" key="1">
    <citation type="submission" date="2021-03" db="EMBL/GenBank/DDBJ databases">
        <authorList>
            <person name="Wang G."/>
        </authorList>
    </citation>
    <scope>NUCLEOTIDE SEQUENCE</scope>
    <source>
        <strain evidence="2">KCTC 12899</strain>
    </source>
</reference>
<feature type="signal peptide" evidence="1">
    <location>
        <begin position="1"/>
        <end position="22"/>
    </location>
</feature>
<dbReference type="Proteomes" id="UP000664417">
    <property type="component" value="Unassembled WGS sequence"/>
</dbReference>